<feature type="compositionally biased region" description="Polar residues" evidence="1">
    <location>
        <begin position="350"/>
        <end position="374"/>
    </location>
</feature>
<sequence>MPRPARKTAAKKAVETEPARKAAPSKSTADKENASATTASKVPTRRSTRTKAGAPQTADTTPVRKRALKADAVESKEISEESPPKRSHVVQRAGTPRSPGVSPQYGRRASALYGRAPLTPVSQRSRRASGGEGLVVFDDLIDGISPIKHGRPMEREAELRLSDQEAEADGLPLPQDLLSENKADAADIPEPVGERSGPRTRSRSKPEQPQKQQPESPKKEPQNESSEDSDSEDFDLDAFMARSGRKANGAGSRSTRRDAALAAGMASGRVTVMDLVDKDGAASELPRRHRTQQHNGNVAPAPAARRNGRAGTKTRAKKTSKDSDGTVTAANDAKDDSWRPDKKPPKGRTRATSTSNKQRGKAQQSARGKQTTVTPDIWSANVDVAKYFDDIDGFQLVEEQV</sequence>
<dbReference type="OrthoDB" id="5584924at2759"/>
<feature type="region of interest" description="Disordered" evidence="1">
    <location>
        <begin position="1"/>
        <end position="377"/>
    </location>
</feature>
<dbReference type="EMBL" id="JANBUO010000483">
    <property type="protein sequence ID" value="KAJ2803789.1"/>
    <property type="molecule type" value="Genomic_DNA"/>
</dbReference>
<feature type="compositionally biased region" description="Low complexity" evidence="1">
    <location>
        <begin position="295"/>
        <end position="305"/>
    </location>
</feature>
<comment type="caution">
    <text evidence="2">The sequence shown here is derived from an EMBL/GenBank/DDBJ whole genome shotgun (WGS) entry which is preliminary data.</text>
</comment>
<feature type="compositionally biased region" description="Basic and acidic residues" evidence="1">
    <location>
        <begin position="332"/>
        <end position="344"/>
    </location>
</feature>
<dbReference type="AlphaFoldDB" id="A0A9W8LS11"/>
<accession>A0A9W8LS11</accession>
<name>A0A9W8LS11_9FUNG</name>
<keyword evidence="3" id="KW-1185">Reference proteome</keyword>
<reference evidence="2" key="1">
    <citation type="submission" date="2022-07" db="EMBL/GenBank/DDBJ databases">
        <title>Phylogenomic reconstructions and comparative analyses of Kickxellomycotina fungi.</title>
        <authorList>
            <person name="Reynolds N.K."/>
            <person name="Stajich J.E."/>
            <person name="Barry K."/>
            <person name="Grigoriev I.V."/>
            <person name="Crous P."/>
            <person name="Smith M.E."/>
        </authorList>
    </citation>
    <scope>NUCLEOTIDE SEQUENCE</scope>
    <source>
        <strain evidence="2">NRRL 1565</strain>
    </source>
</reference>
<gene>
    <name evidence="2" type="ORF">H4R20_002754</name>
</gene>
<feature type="compositionally biased region" description="Acidic residues" evidence="1">
    <location>
        <begin position="225"/>
        <end position="236"/>
    </location>
</feature>
<feature type="compositionally biased region" description="Basic and acidic residues" evidence="1">
    <location>
        <begin position="151"/>
        <end position="163"/>
    </location>
</feature>
<organism evidence="2 3">
    <name type="scientific">Coemansia guatemalensis</name>
    <dbReference type="NCBI Taxonomy" id="2761395"/>
    <lineage>
        <taxon>Eukaryota</taxon>
        <taxon>Fungi</taxon>
        <taxon>Fungi incertae sedis</taxon>
        <taxon>Zoopagomycota</taxon>
        <taxon>Kickxellomycotina</taxon>
        <taxon>Kickxellomycetes</taxon>
        <taxon>Kickxellales</taxon>
        <taxon>Kickxellaceae</taxon>
        <taxon>Coemansia</taxon>
    </lineage>
</organism>
<feature type="compositionally biased region" description="Basic residues" evidence="1">
    <location>
        <begin position="306"/>
        <end position="318"/>
    </location>
</feature>
<proteinExistence type="predicted"/>
<feature type="compositionally biased region" description="Basic residues" evidence="1">
    <location>
        <begin position="1"/>
        <end position="10"/>
    </location>
</feature>
<evidence type="ECO:0000313" key="3">
    <source>
        <dbReference type="Proteomes" id="UP001140094"/>
    </source>
</evidence>
<protein>
    <submittedName>
        <fullName evidence="2">Uncharacterized protein</fullName>
    </submittedName>
</protein>
<dbReference type="Proteomes" id="UP001140094">
    <property type="component" value="Unassembled WGS sequence"/>
</dbReference>
<evidence type="ECO:0000256" key="1">
    <source>
        <dbReference type="SAM" id="MobiDB-lite"/>
    </source>
</evidence>
<feature type="compositionally biased region" description="Basic and acidic residues" evidence="1">
    <location>
        <begin position="68"/>
        <end position="84"/>
    </location>
</feature>
<evidence type="ECO:0000313" key="2">
    <source>
        <dbReference type="EMBL" id="KAJ2803789.1"/>
    </source>
</evidence>